<keyword evidence="1" id="KW-0732">Signal</keyword>
<dbReference type="SUPFAM" id="SSF56935">
    <property type="entry name" value="Porins"/>
    <property type="match status" value="1"/>
</dbReference>
<proteinExistence type="predicted"/>
<feature type="signal peptide" evidence="1">
    <location>
        <begin position="1"/>
        <end position="23"/>
    </location>
</feature>
<sequence length="846" mass="93062">MTCIRSALALALASALAGTGAQAQDSGVGIDYGFGSKLEAASTSARDCDPRGMSWLSAEGRRSPTGARYICAPEILESAHGEWLRSGQLSVGWLATGGDVDAPNWLRYSDWDDAPVLGLLALNFRRPYDGTYVELRASRVSSDNQYIKATAGRAGKYRIEGFARSQPNVMSTTARSIWNGVGSNRLTLVPGLTPGASPVPDVMAASATAVPQRLQVTRDKQGLGVNYFFTSRWTGYFSTTNEERKGARAFGGAFFFNYPFPANGGIYETPRPIDDATVNVNGGLRYVGNQWRMDLAYTGSFYRDSHDAFTYENPYALWAVVPGATSITPLVGEFATEPDNDYHNVRATFTRKLAMNGELSFGAAGGTMRQNEALLPPTNCTGMMGIDLSPLGSPVNPYLFDCADWNTPASLSRQSAGMRIDTTDANVGLVLQPTNFATYRATLKFRREDYRDTYVAYNPITGQYGYVAENGAMGAVVPGEMGIWDPFANARVPTRVRSLALDKETRELALAADFRLNSRNTFGAAYTYTDVERTHREVSHARDHVLKLTWVSRAFEYATLRANYQYLRRSGSDYVSNPYEHTLSMGMPGFGGDHTNTPPHTVDALRKYDVGGRTQHKATLIASVMPSETTSLNATLRGDWNDYRAELGRQSLDTYGFTVSWDWQPSLQTSASAFVGWDKSSLGMANVNDAATVPEDPTLGGPVYPESSRWWMDDDNRSRNAGVTFNHDFGRVKLDAMWNFVHTRGLTSYSYASAAALAWPALAEASLSGEYPNLTYRTNTLTVGLTVPFNDRFSLRIFDSWERGQISDWHYSGLEDGLVIDHRVYLDAGQRGYNANLIGVMLEVKL</sequence>
<dbReference type="InterPro" id="IPR020016">
    <property type="entry name" value="Decahaem-assoc_OM_MtrB/PioB"/>
</dbReference>
<keyword evidence="3" id="KW-1185">Reference proteome</keyword>
<reference evidence="2 3" key="1">
    <citation type="journal article" date="2016" name="Antonie Van Leeuwenhoek">
        <title>Denitratimonas tolerans gen. nov., sp. nov., a denitrifying bacterium isolated from a bioreactor for tannery wastewater treatment.</title>
        <authorList>
            <person name="Han S.I."/>
            <person name="Kim J.O."/>
            <person name="Lee Y.R."/>
            <person name="Ekpeghere K.I."/>
            <person name="Koh S.C."/>
            <person name="Whang K.S."/>
        </authorList>
    </citation>
    <scope>NUCLEOTIDE SEQUENCE [LARGE SCALE GENOMIC DNA]</scope>
    <source>
        <strain evidence="2 3">KACC 17565</strain>
    </source>
</reference>
<name>A0AAW9QZ11_9GAMM</name>
<dbReference type="EMBL" id="JBBDHC010000004">
    <property type="protein sequence ID" value="MEJ1248888.1"/>
    <property type="molecule type" value="Genomic_DNA"/>
</dbReference>
<evidence type="ECO:0000313" key="2">
    <source>
        <dbReference type="EMBL" id="MEJ1248888.1"/>
    </source>
</evidence>
<dbReference type="Proteomes" id="UP001364472">
    <property type="component" value="Unassembled WGS sequence"/>
</dbReference>
<accession>A0AAW9QZ11</accession>
<comment type="caution">
    <text evidence="2">The sequence shown here is derived from an EMBL/GenBank/DDBJ whole genome shotgun (WGS) entry which is preliminary data.</text>
</comment>
<evidence type="ECO:0000256" key="1">
    <source>
        <dbReference type="SAM" id="SignalP"/>
    </source>
</evidence>
<dbReference type="RefSeq" id="WP_337334607.1">
    <property type="nucleotide sequence ID" value="NZ_JBBDHC010000004.1"/>
</dbReference>
<gene>
    <name evidence="2" type="ORF">WB794_04250</name>
</gene>
<dbReference type="AlphaFoldDB" id="A0AAW9QZ11"/>
<dbReference type="Pfam" id="PF11854">
    <property type="entry name" value="MtrB_PioB"/>
    <property type="match status" value="1"/>
</dbReference>
<evidence type="ECO:0000313" key="3">
    <source>
        <dbReference type="Proteomes" id="UP001364472"/>
    </source>
</evidence>
<protein>
    <submittedName>
        <fullName evidence="2">MtrB/PioB family outer membrane beta-barrel protein</fullName>
    </submittedName>
</protein>
<feature type="chain" id="PRO_5043645460" evidence="1">
    <location>
        <begin position="24"/>
        <end position="846"/>
    </location>
</feature>
<organism evidence="2 3">
    <name type="scientific">Denitratimonas tolerans</name>
    <dbReference type="NCBI Taxonomy" id="1338420"/>
    <lineage>
        <taxon>Bacteria</taxon>
        <taxon>Pseudomonadati</taxon>
        <taxon>Pseudomonadota</taxon>
        <taxon>Gammaproteobacteria</taxon>
        <taxon>Lysobacterales</taxon>
        <taxon>Lysobacteraceae</taxon>
        <taxon>Denitratimonas</taxon>
    </lineage>
</organism>